<dbReference type="Gene3D" id="3.30.1330.200">
    <property type="match status" value="1"/>
</dbReference>
<dbReference type="CDD" id="cd16352">
    <property type="entry name" value="CheD"/>
    <property type="match status" value="1"/>
</dbReference>
<dbReference type="EMBL" id="FRAA01000005">
    <property type="protein sequence ID" value="SHK50347.1"/>
    <property type="molecule type" value="Genomic_DNA"/>
</dbReference>
<accession>A0A1M6T0B0</accession>
<evidence type="ECO:0000313" key="5">
    <source>
        <dbReference type="Proteomes" id="UP000184474"/>
    </source>
</evidence>
<dbReference type="STRING" id="156994.SAMN04488028_105229"/>
<dbReference type="HAMAP" id="MF_01440">
    <property type="entry name" value="CheD"/>
    <property type="match status" value="1"/>
</dbReference>
<dbReference type="GO" id="GO:0050568">
    <property type="term" value="F:protein-glutamine glutaminase activity"/>
    <property type="evidence" value="ECO:0007669"/>
    <property type="project" value="UniProtKB-UniRule"/>
</dbReference>
<dbReference type="Proteomes" id="UP000184474">
    <property type="component" value="Unassembled WGS sequence"/>
</dbReference>
<dbReference type="Pfam" id="PF03975">
    <property type="entry name" value="CheD"/>
    <property type="match status" value="1"/>
</dbReference>
<evidence type="ECO:0000256" key="1">
    <source>
        <dbReference type="ARBA" id="ARBA00022500"/>
    </source>
</evidence>
<dbReference type="AlphaFoldDB" id="A0A1M6T0B0"/>
<dbReference type="InterPro" id="IPR005659">
    <property type="entry name" value="Chemorcpt_Glu_NH3ase_CheD"/>
</dbReference>
<evidence type="ECO:0000256" key="2">
    <source>
        <dbReference type="ARBA" id="ARBA00022801"/>
    </source>
</evidence>
<dbReference type="EC" id="3.5.1.44" evidence="3"/>
<comment type="function">
    <text evidence="3">Probably deamidates glutamine residues to glutamate on methyl-accepting chemotaxis receptors (MCPs), playing an important role in chemotaxis.</text>
</comment>
<dbReference type="PANTHER" id="PTHR35147">
    <property type="entry name" value="CHEMORECEPTOR GLUTAMINE DEAMIDASE CHED-RELATED"/>
    <property type="match status" value="1"/>
</dbReference>
<evidence type="ECO:0000313" key="4">
    <source>
        <dbReference type="EMBL" id="SHK50347.1"/>
    </source>
</evidence>
<evidence type="ECO:0000256" key="3">
    <source>
        <dbReference type="HAMAP-Rule" id="MF_01440"/>
    </source>
</evidence>
<keyword evidence="2 3" id="KW-0378">Hydrolase</keyword>
<keyword evidence="1 3" id="KW-0145">Chemotaxis</keyword>
<dbReference type="InterPro" id="IPR038592">
    <property type="entry name" value="CheD-like_sf"/>
</dbReference>
<keyword evidence="5" id="KW-1185">Reference proteome</keyword>
<dbReference type="GO" id="GO:0006935">
    <property type="term" value="P:chemotaxis"/>
    <property type="evidence" value="ECO:0007669"/>
    <property type="project" value="UniProtKB-UniRule"/>
</dbReference>
<gene>
    <name evidence="3" type="primary">cheD</name>
    <name evidence="4" type="ORF">SAMN04488028_105229</name>
</gene>
<name>A0A1M6T0B0_REIAG</name>
<dbReference type="PANTHER" id="PTHR35147:SF1">
    <property type="entry name" value="CHEMORECEPTOR GLUTAMINE DEAMIDASE CHED-RELATED"/>
    <property type="match status" value="1"/>
</dbReference>
<comment type="similarity">
    <text evidence="3">Belongs to the CheD family.</text>
</comment>
<dbReference type="SUPFAM" id="SSF64438">
    <property type="entry name" value="CNF1/YfiH-like putative cysteine hydrolases"/>
    <property type="match status" value="1"/>
</dbReference>
<dbReference type="InterPro" id="IPR011324">
    <property type="entry name" value="Cytotoxic_necrot_fac-like_cat"/>
</dbReference>
<reference evidence="5" key="1">
    <citation type="submission" date="2016-11" db="EMBL/GenBank/DDBJ databases">
        <authorList>
            <person name="Varghese N."/>
            <person name="Submissions S."/>
        </authorList>
    </citation>
    <scope>NUCLEOTIDE SEQUENCE [LARGE SCALE GENOMIC DNA]</scope>
    <source>
        <strain evidence="5">DSM 26134</strain>
    </source>
</reference>
<sequence>MTTVSKISTHFLYPSHLFVGSQHTEVTTVLGSCISVCLYDTVRKIGAINHFMLPFWNGQGLASVKYGNIATEKLIKEMLRHNCRVENIIAKVFGGANQVEFTARIGDRNAEVAHDILKEHGIRVVAKSVGGKVGRKIIFDTESGVVKMRYVGSQKKTP</sequence>
<proteinExistence type="inferred from homology"/>
<comment type="catalytic activity">
    <reaction evidence="3">
        <text>L-glutaminyl-[protein] + H2O = L-glutamyl-[protein] + NH4(+)</text>
        <dbReference type="Rhea" id="RHEA:16441"/>
        <dbReference type="Rhea" id="RHEA-COMP:10207"/>
        <dbReference type="Rhea" id="RHEA-COMP:10208"/>
        <dbReference type="ChEBI" id="CHEBI:15377"/>
        <dbReference type="ChEBI" id="CHEBI:28938"/>
        <dbReference type="ChEBI" id="CHEBI:29973"/>
        <dbReference type="ChEBI" id="CHEBI:30011"/>
        <dbReference type="EC" id="3.5.1.44"/>
    </reaction>
</comment>
<protein>
    <recommendedName>
        <fullName evidence="3">Probable chemoreceptor glutamine deamidase CheD</fullName>
        <ecNumber evidence="3">3.5.1.44</ecNumber>
    </recommendedName>
</protein>
<organism evidence="4 5">
    <name type="scientific">Reichenbachiella agariperforans</name>
    <dbReference type="NCBI Taxonomy" id="156994"/>
    <lineage>
        <taxon>Bacteria</taxon>
        <taxon>Pseudomonadati</taxon>
        <taxon>Bacteroidota</taxon>
        <taxon>Cytophagia</taxon>
        <taxon>Cytophagales</taxon>
        <taxon>Reichenbachiellaceae</taxon>
        <taxon>Reichenbachiella</taxon>
    </lineage>
</organism>